<dbReference type="AlphaFoldDB" id="A0A6J7NXM7"/>
<evidence type="ECO:0000313" key="3">
    <source>
        <dbReference type="EMBL" id="CAB4997801.1"/>
    </source>
</evidence>
<organism evidence="3">
    <name type="scientific">freshwater metagenome</name>
    <dbReference type="NCBI Taxonomy" id="449393"/>
    <lineage>
        <taxon>unclassified sequences</taxon>
        <taxon>metagenomes</taxon>
        <taxon>ecological metagenomes</taxon>
    </lineage>
</organism>
<evidence type="ECO:0000259" key="1">
    <source>
        <dbReference type="Pfam" id="PF00156"/>
    </source>
</evidence>
<feature type="domain" description="Phosphoribosyltransferase" evidence="1">
    <location>
        <begin position="7"/>
        <end position="182"/>
    </location>
</feature>
<evidence type="ECO:0000313" key="2">
    <source>
        <dbReference type="EMBL" id="CAB4828447.1"/>
    </source>
</evidence>
<dbReference type="CDD" id="cd06223">
    <property type="entry name" value="PRTases_typeI"/>
    <property type="match status" value="1"/>
</dbReference>
<dbReference type="PANTHER" id="PTHR22946">
    <property type="entry name" value="DIENELACTONE HYDROLASE DOMAIN-CONTAINING PROTEIN-RELATED"/>
    <property type="match status" value="1"/>
</dbReference>
<gene>
    <name evidence="2" type="ORF">UFOPK3046_02189</name>
    <name evidence="3" type="ORF">UFOPK3914_01958</name>
</gene>
<sequence length="464" mass="49886">MFFRDRYDAGRQLAAELQKREFEDAVVLGLPRGGVPVAAKVADALEVPLDVLLVRKLGLPAHREFAIGAIGEGGVRVVDLAMCESYRVSSAELAQVDAEERIELKRRSQLYRKGLPPISLDGHTAILVDDGVATGSTALAASQVARKLGAKKVILAVPVGSASAVEELRQHVDEVICLRVPERFRAVGQWYVDFSETPDEQVIELLQRHRKLMTGTRTSSQRVASEPLPAGSGLGLGVELPVWMSQIDREIEIRDDSAVLAGHLSVPERPIGVVLFAHGSGSSRHSPRNQAVAAVLNQARIATLLLDLLTPEEERERANVFDIPLLGRRLLLASDWLEQQPETAGVSLGYFGASTGAGAALWAAADPASRVRAVVSRGGRPDLAGSRLSDVRASTLMIVGSHDPHVLQLNGAAAERLRCEYECAVVPGAGHLFEEPGALETAAGLARDWFLEHFSEVLVPGGNR</sequence>
<accession>A0A6J7NXM7</accession>
<reference evidence="3" key="1">
    <citation type="submission" date="2020-05" db="EMBL/GenBank/DDBJ databases">
        <authorList>
            <person name="Chiriac C."/>
            <person name="Salcher M."/>
            <person name="Ghai R."/>
            <person name="Kavagutti S V."/>
        </authorList>
    </citation>
    <scope>NUCLEOTIDE SEQUENCE</scope>
</reference>
<dbReference type="Gene3D" id="3.40.50.2020">
    <property type="match status" value="1"/>
</dbReference>
<dbReference type="Gene3D" id="3.40.50.1820">
    <property type="entry name" value="alpha/beta hydrolase"/>
    <property type="match status" value="1"/>
</dbReference>
<protein>
    <submittedName>
        <fullName evidence="3">Unannotated protein</fullName>
    </submittedName>
</protein>
<dbReference type="InterPro" id="IPR029058">
    <property type="entry name" value="AB_hydrolase_fold"/>
</dbReference>
<dbReference type="InterPro" id="IPR050261">
    <property type="entry name" value="FrsA_esterase"/>
</dbReference>
<proteinExistence type="predicted"/>
<dbReference type="SUPFAM" id="SSF53271">
    <property type="entry name" value="PRTase-like"/>
    <property type="match status" value="1"/>
</dbReference>
<dbReference type="SUPFAM" id="SSF53474">
    <property type="entry name" value="alpha/beta-Hydrolases"/>
    <property type="match status" value="1"/>
</dbReference>
<dbReference type="EMBL" id="CAFAAQ010000323">
    <property type="protein sequence ID" value="CAB4828447.1"/>
    <property type="molecule type" value="Genomic_DNA"/>
</dbReference>
<dbReference type="EMBL" id="CAFBOG010000260">
    <property type="protein sequence ID" value="CAB4997801.1"/>
    <property type="molecule type" value="Genomic_DNA"/>
</dbReference>
<dbReference type="Pfam" id="PF00156">
    <property type="entry name" value="Pribosyltran"/>
    <property type="match status" value="1"/>
</dbReference>
<dbReference type="InterPro" id="IPR029057">
    <property type="entry name" value="PRTase-like"/>
</dbReference>
<name>A0A6J7NXM7_9ZZZZ</name>
<dbReference type="Gene3D" id="3.30.1310.20">
    <property type="entry name" value="PRTase-like"/>
    <property type="match status" value="1"/>
</dbReference>
<dbReference type="InterPro" id="IPR000836">
    <property type="entry name" value="PRTase_dom"/>
</dbReference>